<evidence type="ECO:0000259" key="1">
    <source>
        <dbReference type="Pfam" id="PF13401"/>
    </source>
</evidence>
<evidence type="ECO:0000313" key="3">
    <source>
        <dbReference type="Proteomes" id="UP000675880"/>
    </source>
</evidence>
<dbReference type="RefSeq" id="WP_213043079.1">
    <property type="nucleotide sequence ID" value="NZ_CAJNBJ010000017.1"/>
</dbReference>
<dbReference type="InterPro" id="IPR049945">
    <property type="entry name" value="AAA_22"/>
</dbReference>
<keyword evidence="2" id="KW-0067">ATP-binding</keyword>
<evidence type="ECO:0000313" key="2">
    <source>
        <dbReference type="EMBL" id="CAE6769917.1"/>
    </source>
</evidence>
<dbReference type="EMBL" id="CAJNBJ010000017">
    <property type="protein sequence ID" value="CAE6769917.1"/>
    <property type="molecule type" value="Genomic_DNA"/>
</dbReference>
<protein>
    <submittedName>
        <fullName evidence="2">ATP-binding protein</fullName>
    </submittedName>
</protein>
<dbReference type="GO" id="GO:0005524">
    <property type="term" value="F:ATP binding"/>
    <property type="evidence" value="ECO:0007669"/>
    <property type="project" value="UniProtKB-KW"/>
</dbReference>
<organism evidence="2 3">
    <name type="scientific">Nitrospira defluvii</name>
    <dbReference type="NCBI Taxonomy" id="330214"/>
    <lineage>
        <taxon>Bacteria</taxon>
        <taxon>Pseudomonadati</taxon>
        <taxon>Nitrospirota</taxon>
        <taxon>Nitrospiria</taxon>
        <taxon>Nitrospirales</taxon>
        <taxon>Nitrospiraceae</taxon>
        <taxon>Nitrospira</taxon>
    </lineage>
</organism>
<gene>
    <name evidence="2" type="ORF">NSPZN2_40228</name>
</gene>
<name>A0ABM8RSU8_9BACT</name>
<keyword evidence="2" id="KW-0547">Nucleotide-binding</keyword>
<reference evidence="2 3" key="1">
    <citation type="submission" date="2021-02" db="EMBL/GenBank/DDBJ databases">
        <authorList>
            <person name="Han P."/>
        </authorList>
    </citation>
    <scope>NUCLEOTIDE SEQUENCE [LARGE SCALE GENOMIC DNA]</scope>
    <source>
        <strain evidence="2">Candidatus Nitrospira sp. ZN2</strain>
    </source>
</reference>
<dbReference type="Proteomes" id="UP000675880">
    <property type="component" value="Unassembled WGS sequence"/>
</dbReference>
<proteinExistence type="predicted"/>
<accession>A0ABM8RSU8</accession>
<keyword evidence="3" id="KW-1185">Reference proteome</keyword>
<feature type="domain" description="ORC1/DEAH AAA+ ATPase" evidence="1">
    <location>
        <begin position="49"/>
        <end position="179"/>
    </location>
</feature>
<dbReference type="Pfam" id="PF13401">
    <property type="entry name" value="AAA_22"/>
    <property type="match status" value="1"/>
</dbReference>
<sequence>MSHVLHLRPSVPSGTHPIETGRYTLFTPPLGRFCDDLKNWVDNRAVGAIVTAPPRFGKSKGIRFAIDELRAGLGATFPVLSFSCQDHQRPTEARFFENLLSDFGHGFSDRGSSNARQARLIQFLVQQACVGHHRRLVLIADEAQKLQEPHYNWLVDIYNKLDRHDITTTVVLVGQPELIHQRAAFEKAKKMQIVGRFMVHLHEFAGLRNQKDFAYCLKGYDDESEYPEASGYSFTRYFFPSGFEAGWRLAGEAKVLWEAFQHVRAEAKLPGKAEIPMQYFSRTVEFALRNYGSMDGGQPTISLNQWKEAIERSGYREAGRYL</sequence>
<comment type="caution">
    <text evidence="2">The sequence shown here is derived from an EMBL/GenBank/DDBJ whole genome shotgun (WGS) entry which is preliminary data.</text>
</comment>
<dbReference type="SUPFAM" id="SSF52540">
    <property type="entry name" value="P-loop containing nucleoside triphosphate hydrolases"/>
    <property type="match status" value="1"/>
</dbReference>
<dbReference type="InterPro" id="IPR027417">
    <property type="entry name" value="P-loop_NTPase"/>
</dbReference>
<dbReference type="Gene3D" id="3.40.50.300">
    <property type="entry name" value="P-loop containing nucleotide triphosphate hydrolases"/>
    <property type="match status" value="1"/>
</dbReference>